<dbReference type="InParanoid" id="A0A2G5DJ14"/>
<dbReference type="Pfam" id="PF05699">
    <property type="entry name" value="Dimer_Tnp_hAT"/>
    <property type="match status" value="1"/>
</dbReference>
<proteinExistence type="predicted"/>
<dbReference type="OrthoDB" id="1935496at2759"/>
<gene>
    <name evidence="12" type="ORF">AQUCO_01900132v1</name>
</gene>
<dbReference type="InterPro" id="IPR012337">
    <property type="entry name" value="RNaseH-like_sf"/>
</dbReference>
<protein>
    <recommendedName>
        <fullName evidence="11">BED-type domain-containing protein</fullName>
    </recommendedName>
</protein>
<dbReference type="Proteomes" id="UP000230069">
    <property type="component" value="Unassembled WGS sequence"/>
</dbReference>
<evidence type="ECO:0000256" key="7">
    <source>
        <dbReference type="ARBA" id="ARBA00023125"/>
    </source>
</evidence>
<comment type="subcellular location">
    <subcellularLocation>
        <location evidence="1">Nucleus</location>
    </subcellularLocation>
</comment>
<organism evidence="12 13">
    <name type="scientific">Aquilegia coerulea</name>
    <name type="common">Rocky mountain columbine</name>
    <dbReference type="NCBI Taxonomy" id="218851"/>
    <lineage>
        <taxon>Eukaryota</taxon>
        <taxon>Viridiplantae</taxon>
        <taxon>Streptophyta</taxon>
        <taxon>Embryophyta</taxon>
        <taxon>Tracheophyta</taxon>
        <taxon>Spermatophyta</taxon>
        <taxon>Magnoliopsida</taxon>
        <taxon>Ranunculales</taxon>
        <taxon>Ranunculaceae</taxon>
        <taxon>Thalictroideae</taxon>
        <taxon>Aquilegia</taxon>
    </lineage>
</organism>
<name>A0A2G5DJ14_AQUCA</name>
<dbReference type="SUPFAM" id="SSF53098">
    <property type="entry name" value="Ribonuclease H-like"/>
    <property type="match status" value="1"/>
</dbReference>
<evidence type="ECO:0000256" key="9">
    <source>
        <dbReference type="ARBA" id="ARBA00023242"/>
    </source>
</evidence>
<dbReference type="PANTHER" id="PTHR46481:SF10">
    <property type="entry name" value="ZINC FINGER BED DOMAIN-CONTAINING PROTEIN 39"/>
    <property type="match status" value="1"/>
</dbReference>
<dbReference type="EMBL" id="KZ305036">
    <property type="protein sequence ID" value="PIA43528.1"/>
    <property type="molecule type" value="Genomic_DNA"/>
</dbReference>
<dbReference type="SMART" id="SM00614">
    <property type="entry name" value="ZnF_BED"/>
    <property type="match status" value="1"/>
</dbReference>
<evidence type="ECO:0000256" key="10">
    <source>
        <dbReference type="PROSITE-ProRule" id="PRU00027"/>
    </source>
</evidence>
<evidence type="ECO:0000313" key="12">
    <source>
        <dbReference type="EMBL" id="PIA43528.1"/>
    </source>
</evidence>
<keyword evidence="6" id="KW-0805">Transcription regulation</keyword>
<evidence type="ECO:0000256" key="5">
    <source>
        <dbReference type="ARBA" id="ARBA00022833"/>
    </source>
</evidence>
<evidence type="ECO:0000256" key="1">
    <source>
        <dbReference type="ARBA" id="ARBA00004123"/>
    </source>
</evidence>
<evidence type="ECO:0000256" key="4">
    <source>
        <dbReference type="ARBA" id="ARBA00022771"/>
    </source>
</evidence>
<keyword evidence="4 10" id="KW-0863">Zinc-finger</keyword>
<keyword evidence="13" id="KW-1185">Reference proteome</keyword>
<evidence type="ECO:0000313" key="13">
    <source>
        <dbReference type="Proteomes" id="UP000230069"/>
    </source>
</evidence>
<dbReference type="InterPro" id="IPR052035">
    <property type="entry name" value="ZnF_BED_domain_contain"/>
</dbReference>
<evidence type="ECO:0000256" key="6">
    <source>
        <dbReference type="ARBA" id="ARBA00023015"/>
    </source>
</evidence>
<dbReference type="Pfam" id="PF14372">
    <property type="entry name" value="hAT-like_RNase-H"/>
    <property type="match status" value="1"/>
</dbReference>
<keyword evidence="8" id="KW-0804">Transcription</keyword>
<keyword evidence="7" id="KW-0238">DNA-binding</keyword>
<dbReference type="PROSITE" id="PS50808">
    <property type="entry name" value="ZF_BED"/>
    <property type="match status" value="1"/>
</dbReference>
<accession>A0A2G5DJ14</accession>
<dbReference type="InterPro" id="IPR003656">
    <property type="entry name" value="Znf_BED"/>
</dbReference>
<reference evidence="12 13" key="1">
    <citation type="submission" date="2017-09" db="EMBL/GenBank/DDBJ databases">
        <title>WGS assembly of Aquilegia coerulea Goldsmith.</title>
        <authorList>
            <person name="Hodges S."/>
            <person name="Kramer E."/>
            <person name="Nordborg M."/>
            <person name="Tomkins J."/>
            <person name="Borevitz J."/>
            <person name="Derieg N."/>
            <person name="Yan J."/>
            <person name="Mihaltcheva S."/>
            <person name="Hayes R.D."/>
            <person name="Rokhsar D."/>
        </authorList>
    </citation>
    <scope>NUCLEOTIDE SEQUENCE [LARGE SCALE GENOMIC DNA]</scope>
    <source>
        <strain evidence="13">cv. Goldsmith</strain>
    </source>
</reference>
<dbReference type="GO" id="GO:0005634">
    <property type="term" value="C:nucleus"/>
    <property type="evidence" value="ECO:0007669"/>
    <property type="project" value="UniProtKB-SubCell"/>
</dbReference>
<dbReference type="GO" id="GO:0046983">
    <property type="term" value="F:protein dimerization activity"/>
    <property type="evidence" value="ECO:0007669"/>
    <property type="project" value="InterPro"/>
</dbReference>
<dbReference type="AlphaFoldDB" id="A0A2G5DJ14"/>
<dbReference type="PANTHER" id="PTHR46481">
    <property type="entry name" value="ZINC FINGER BED DOMAIN-CONTAINING PROTEIN 4"/>
    <property type="match status" value="1"/>
</dbReference>
<keyword evidence="3" id="KW-0479">Metal-binding</keyword>
<evidence type="ECO:0000259" key="11">
    <source>
        <dbReference type="PROSITE" id="PS50808"/>
    </source>
</evidence>
<keyword evidence="5" id="KW-0862">Zinc</keyword>
<comment type="subunit">
    <text evidence="2">Homodimer.</text>
</comment>
<keyword evidence="9" id="KW-0539">Nucleus</keyword>
<evidence type="ECO:0000256" key="3">
    <source>
        <dbReference type="ARBA" id="ARBA00022723"/>
    </source>
</evidence>
<evidence type="ECO:0000256" key="8">
    <source>
        <dbReference type="ARBA" id="ARBA00023163"/>
    </source>
</evidence>
<sequence length="637" mass="73456">MSSIPESAILYLEIAPSQDGLPPKTKRSKTSPVWKDVEEVLVNGVRKVKCKHCHQDFKVCKGNPTTTYKRHIDTCTSRKASISGKGTGPTQSILTLDNCGHDGNTLTSYKFDKDKLKDITYKMIVVHEYPFMIVEHELFRLMCKMLNPRYEPMNRQTMKDYTMKLYDSEKKKLKEKLNSVGRISLTSDLWTSNQTLGYMCLTGHFLDLEWNLQARILNFCMLPPPHTGIVIAYRIMECLCEWGIEDKVSTITLDNVSSNDSAVRFMKEQFERKGKLYFNGRIFHVRCCAHILNLIVQDGLAPIKSAIENVRESVKYITLIPSRLHIFNVIVNNFCLPTHMSLILDCPTRWNSSFHMLQRALVFKDAFPEYLKRDKTYSCLPSEDEWNRASHVCKLLEVFDETKIFSGTHYPTANLLFPEVWKIRKILDEFSSDRREFMIDMVQRMKDKFDKYWDECSFLMAIGACLDLFIEYLCMYDLYEDYVSSEASSENGESSGQSGTSNLNGKNKYRNEFKMWAKEMNIAQPSRNEVDVYLEEGIFMGVGEEDFDVLNWWKANTLKFPRLSKMARGILSIPVTTVASKSSFSAGHRVISDDRSSLSPETVQALLCLGNWLRVYFSSSSHEKVSKIFINIIIMSN</sequence>
<dbReference type="InterPro" id="IPR008906">
    <property type="entry name" value="HATC_C_dom"/>
</dbReference>
<dbReference type="GO" id="GO:0008270">
    <property type="term" value="F:zinc ion binding"/>
    <property type="evidence" value="ECO:0007669"/>
    <property type="project" value="UniProtKB-KW"/>
</dbReference>
<evidence type="ECO:0000256" key="2">
    <source>
        <dbReference type="ARBA" id="ARBA00011738"/>
    </source>
</evidence>
<dbReference type="InterPro" id="IPR025525">
    <property type="entry name" value="hAT-like_transposase_RNase-H"/>
</dbReference>
<dbReference type="GO" id="GO:0003677">
    <property type="term" value="F:DNA binding"/>
    <property type="evidence" value="ECO:0007669"/>
    <property type="project" value="UniProtKB-KW"/>
</dbReference>
<feature type="domain" description="BED-type" evidence="11">
    <location>
        <begin position="28"/>
        <end position="82"/>
    </location>
</feature>